<gene>
    <name evidence="1" type="primary">cas2e</name>
    <name evidence="1" type="ORF">QQ91_016855</name>
</gene>
<dbReference type="EMBL" id="JTHE02000003">
    <property type="protein sequence ID" value="NEV68775.1"/>
    <property type="molecule type" value="Genomic_DNA"/>
</dbReference>
<sequence length="90" mass="10069">MIVIVLENAKPSLRGEISRWLFEIKAGVFAGRISALVRDELWTLIEDKLGNGSAVMLYPQRNEQGFDARMLGNPSRTLVDIEGILLVKVE</sequence>
<reference evidence="1" key="2">
    <citation type="journal article" date="2015" name="Genome Announc.">
        <title>Draft Genome Sequence of Filamentous Marine Cyanobacterium Lyngbya confervoides Strain BDU141951.</title>
        <authorList>
            <person name="Chandrababunaidu M.M."/>
            <person name="Sen D."/>
            <person name="Tripathy S."/>
        </authorList>
    </citation>
    <scope>NUCLEOTIDE SEQUENCE</scope>
    <source>
        <strain evidence="1">BDU141951</strain>
    </source>
</reference>
<reference evidence="1" key="3">
    <citation type="submission" date="2020-02" db="EMBL/GenBank/DDBJ databases">
        <authorList>
            <person name="Sarangi A.N."/>
            <person name="Ghosh S."/>
            <person name="Mukherjee M."/>
            <person name="Tripathy S."/>
        </authorList>
    </citation>
    <scope>NUCLEOTIDE SEQUENCE</scope>
    <source>
        <strain evidence="1">BDU141951</strain>
    </source>
</reference>
<organism evidence="1">
    <name type="scientific">Lyngbya confervoides BDU141951</name>
    <dbReference type="NCBI Taxonomy" id="1574623"/>
    <lineage>
        <taxon>Bacteria</taxon>
        <taxon>Bacillati</taxon>
        <taxon>Cyanobacteriota</taxon>
        <taxon>Cyanophyceae</taxon>
        <taxon>Oscillatoriophycideae</taxon>
        <taxon>Oscillatoriales</taxon>
        <taxon>Microcoleaceae</taxon>
        <taxon>Lyngbya</taxon>
    </lineage>
</organism>
<dbReference type="InterPro" id="IPR010152">
    <property type="entry name" value="CRISPR-assoc_prot_Cas2_sub"/>
</dbReference>
<comment type="caution">
    <text evidence="1">The sequence shown here is derived from an EMBL/GenBank/DDBJ whole genome shotgun (WGS) entry which is preliminary data.</text>
</comment>
<accession>A0A0C1V8H6</accession>
<proteinExistence type="predicted"/>
<dbReference type="AlphaFoldDB" id="A0A0C1V8H6"/>
<protein>
    <submittedName>
        <fullName evidence="1">Type I-E CRISPR-associated endoribonuclease Cas2</fullName>
    </submittedName>
</protein>
<dbReference type="Gene3D" id="3.30.70.240">
    <property type="match status" value="1"/>
</dbReference>
<dbReference type="Pfam" id="PF09707">
    <property type="entry name" value="Cas_Cas2CT1978"/>
    <property type="match status" value="1"/>
</dbReference>
<dbReference type="CDD" id="cd09755">
    <property type="entry name" value="Cas2_I-E"/>
    <property type="match status" value="1"/>
</dbReference>
<name>A0A0C1V8H6_9CYAN</name>
<evidence type="ECO:0000313" key="1">
    <source>
        <dbReference type="EMBL" id="NEV68775.1"/>
    </source>
</evidence>
<dbReference type="NCBIfam" id="TIGR01873">
    <property type="entry name" value="cas_CT1978"/>
    <property type="match status" value="1"/>
</dbReference>
<reference evidence="1" key="1">
    <citation type="submission" date="2014-11" db="EMBL/GenBank/DDBJ databases">
        <authorList>
            <person name="Malar M.C."/>
            <person name="Sen D."/>
            <person name="Tripathy S."/>
        </authorList>
    </citation>
    <scope>NUCLEOTIDE SEQUENCE</scope>
    <source>
        <strain evidence="1">BDU141951</strain>
    </source>
</reference>